<dbReference type="InterPro" id="IPR027417">
    <property type="entry name" value="P-loop_NTPase"/>
</dbReference>
<evidence type="ECO:0000313" key="3">
    <source>
        <dbReference type="EMBL" id="NEX63360.1"/>
    </source>
</evidence>
<accession>A0A6B3SR09</accession>
<dbReference type="InterPro" id="IPR050921">
    <property type="entry name" value="T4SS_GSP_E_ATPase"/>
</dbReference>
<name>A0A6B3SR09_9BURK</name>
<keyword evidence="4" id="KW-1185">Reference proteome</keyword>
<dbReference type="Proteomes" id="UP000482155">
    <property type="component" value="Unassembled WGS sequence"/>
</dbReference>
<dbReference type="GO" id="GO:0016887">
    <property type="term" value="F:ATP hydrolysis activity"/>
    <property type="evidence" value="ECO:0007669"/>
    <property type="project" value="InterPro"/>
</dbReference>
<comment type="caution">
    <text evidence="3">The sequence shown here is derived from an EMBL/GenBank/DDBJ whole genome shotgun (WGS) entry which is preliminary data.</text>
</comment>
<dbReference type="SUPFAM" id="SSF52540">
    <property type="entry name" value="P-loop containing nucleoside triphosphate hydrolases"/>
    <property type="match status" value="1"/>
</dbReference>
<evidence type="ECO:0000256" key="1">
    <source>
        <dbReference type="ARBA" id="ARBA00006611"/>
    </source>
</evidence>
<dbReference type="Gene3D" id="3.40.50.300">
    <property type="entry name" value="P-loop containing nucleotide triphosphate hydrolases"/>
    <property type="match status" value="1"/>
</dbReference>
<comment type="similarity">
    <text evidence="1">Belongs to the GSP E family.</text>
</comment>
<reference evidence="3 4" key="1">
    <citation type="submission" date="2020-02" db="EMBL/GenBank/DDBJ databases">
        <authorList>
            <person name="Kim M.K."/>
        </authorList>
    </citation>
    <scope>NUCLEOTIDE SEQUENCE [LARGE SCALE GENOMIC DNA]</scope>
    <source>
        <strain evidence="3 4">17J57-3</strain>
    </source>
</reference>
<feature type="domain" description="Bacterial type II secretion system protein E" evidence="2">
    <location>
        <begin position="195"/>
        <end position="209"/>
    </location>
</feature>
<evidence type="ECO:0000313" key="4">
    <source>
        <dbReference type="Proteomes" id="UP000482155"/>
    </source>
</evidence>
<protein>
    <submittedName>
        <fullName evidence="3">Flp pilus assembly complex ATPase component</fullName>
    </submittedName>
</protein>
<proteinExistence type="inferred from homology"/>
<dbReference type="Pfam" id="PF00437">
    <property type="entry name" value="T2SSE"/>
    <property type="match status" value="1"/>
</dbReference>
<dbReference type="EMBL" id="JAAIVB010000069">
    <property type="protein sequence ID" value="NEX63360.1"/>
    <property type="molecule type" value="Genomic_DNA"/>
</dbReference>
<gene>
    <name evidence="3" type="primary">cpaF</name>
    <name evidence="3" type="ORF">G3574_19950</name>
</gene>
<dbReference type="PANTHER" id="PTHR30486">
    <property type="entry name" value="TWITCHING MOTILITY PROTEIN PILT"/>
    <property type="match status" value="1"/>
</dbReference>
<dbReference type="AlphaFoldDB" id="A0A6B3SR09"/>
<dbReference type="PROSITE" id="PS00662">
    <property type="entry name" value="T2SP_E"/>
    <property type="match status" value="1"/>
</dbReference>
<evidence type="ECO:0000259" key="2">
    <source>
        <dbReference type="PROSITE" id="PS00662"/>
    </source>
</evidence>
<sequence>MSTLGQHILDLVAKEIVFTDLRIEERKPVMIRTPVGWKPTDYVPEHEDVTMLLNAMQKDWKARLAADSHVDFSTFLNNIRLRGHVCRVMGGNALCMVIRRLPDAAPKIEGIGLPIVVETFLRAPSGLILVTGPTSSGKTTTLAALLQRINEMRAAHIVTIEDPIEYVFEDKQSVFTQRELSTDVPTFSSGMEAAMRQCPDVILIGEIRDQDTAFAAVRAAESGRLVLASTHSQTTIGAVYKMLSFYGAEAQSKAASFAHSLVGIIAQALLPATDGESFVLASEVLNARDPQMQSYLSQYDQIKQAGNLLTTGKGTHCIPFNRSLQALVSARRIDESVAKGFSAMPVQFT</sequence>
<dbReference type="RefSeq" id="WP_163967182.1">
    <property type="nucleotide sequence ID" value="NZ_JAAIVB010000069.1"/>
</dbReference>
<dbReference type="InterPro" id="IPR001482">
    <property type="entry name" value="T2SS/T4SS_dom"/>
</dbReference>
<organism evidence="3 4">
    <name type="scientific">Noviherbaspirillum galbum</name>
    <dbReference type="NCBI Taxonomy" id="2709383"/>
    <lineage>
        <taxon>Bacteria</taxon>
        <taxon>Pseudomonadati</taxon>
        <taxon>Pseudomonadota</taxon>
        <taxon>Betaproteobacteria</taxon>
        <taxon>Burkholderiales</taxon>
        <taxon>Oxalobacteraceae</taxon>
        <taxon>Noviherbaspirillum</taxon>
    </lineage>
</organism>